<proteinExistence type="predicted"/>
<organism evidence="1 2">
    <name type="scientific">Penicillium nordicum</name>
    <dbReference type="NCBI Taxonomy" id="229535"/>
    <lineage>
        <taxon>Eukaryota</taxon>
        <taxon>Fungi</taxon>
        <taxon>Dikarya</taxon>
        <taxon>Ascomycota</taxon>
        <taxon>Pezizomycotina</taxon>
        <taxon>Eurotiomycetes</taxon>
        <taxon>Eurotiomycetidae</taxon>
        <taxon>Eurotiales</taxon>
        <taxon>Aspergillaceae</taxon>
        <taxon>Penicillium</taxon>
    </lineage>
</organism>
<comment type="caution">
    <text evidence="1">The sequence shown here is derived from an EMBL/GenBank/DDBJ whole genome shotgun (WGS) entry which is preliminary data.</text>
</comment>
<evidence type="ECO:0000313" key="1">
    <source>
        <dbReference type="EMBL" id="KOS36559.1"/>
    </source>
</evidence>
<dbReference type="EMBL" id="LHQQ01000431">
    <property type="protein sequence ID" value="KOS36559.1"/>
    <property type="molecule type" value="Genomic_DNA"/>
</dbReference>
<dbReference type="AlphaFoldDB" id="A0A0M9W9N8"/>
<name>A0A0M9W9N8_9EURO</name>
<reference evidence="1 2" key="1">
    <citation type="submission" date="2015-08" db="EMBL/GenBank/DDBJ databases">
        <title>Genome sequencing of Penicillium nordicum.</title>
        <authorList>
            <person name="Nguyen H.D."/>
            <person name="Seifert K.A."/>
        </authorList>
    </citation>
    <scope>NUCLEOTIDE SEQUENCE [LARGE SCALE GENOMIC DNA]</scope>
    <source>
        <strain evidence="1 2">DAOMC 185683</strain>
    </source>
</reference>
<protein>
    <submittedName>
        <fullName evidence="1">Uncharacterized protein</fullName>
    </submittedName>
</protein>
<accession>A0A0M9W9N8</accession>
<dbReference type="Proteomes" id="UP000037696">
    <property type="component" value="Unassembled WGS sequence"/>
</dbReference>
<sequence>MYDSSLSSPSLPPDLVRDSQSTVVSPFHLHHSINTFKKIILSSSPILSYRNLIHTTTGCGKQGFPSAQPYLSMVHHAANTQCALSTQAAL</sequence>
<gene>
    <name evidence="1" type="ORF">ACN38_g12693</name>
</gene>
<evidence type="ECO:0000313" key="2">
    <source>
        <dbReference type="Proteomes" id="UP000037696"/>
    </source>
</evidence>
<keyword evidence="2" id="KW-1185">Reference proteome</keyword>